<feature type="coiled-coil region" evidence="1">
    <location>
        <begin position="2248"/>
        <end position="2293"/>
    </location>
</feature>
<dbReference type="PANTHER" id="PTHR23159:SF31">
    <property type="entry name" value="CENTROSOME-ASSOCIATED PROTEIN CEP250 ISOFORM X1"/>
    <property type="match status" value="1"/>
</dbReference>
<evidence type="ECO:0000313" key="4">
    <source>
        <dbReference type="Proteomes" id="UP001153321"/>
    </source>
</evidence>
<sequence>MSFITKRERVFNEYDLFDLPARNEGKLKAYASCTDARAWSHFCSDKSEHLVEVIKRNNETVQPKYVPTDVIVDTLMVAKNAEIARLKRKIEEFEQLLAAYDQLDLTCDQRCDIAQAHAAIRAANKELDDLCFDLDLSGFTEGIDSEGFATGKSTGDGDEPQTDSKGIQSNMMKCTCDEFTLSKDKRIDEMQECIITKDAKLNAMKNTIAVMENDVCEPYCIYAHIYTALEKIFATLCQNDKYSQYLKLLTTGKDIFCLDIKGKILFKLLVLEKFCVALIAPCTQEFITESDDKSEDCACYRVDVLSRVNPTFAVTSSELKHPTLDNKRAQLVADIIENDEMKEILSKENSTIKADEEPIDDVLIIDNYNIDTENLKRLKSLQGNFNELMLCYEKLKLDKAILEKRCEKYQEMERELENLKMQMREYNSLWNEKEHYRKRSVDLDSLKEQYLILSDETSNLETQLKAESEINHIKCRAMDSLRNENISLEKKLNEASIAFEKEKNVLLCKLKEAECRIMCQEQQIKTLSLQIDNIIEQDHAKPLPRDSENHTLSLMDDLQSCKEQIKNLRDALFCNEEEKQELQKHYQEQLELINELKLEIVDWKTTYEKTMQRNEYLEEYKESLLEETRLLKENLNENTSAVENLMNVIKNKSQEINKLMQDMERKKDENRDLVGQLNDMKERFSSSLVSMEKEKLQALQSLQVARQESQELLDKVKDYDQMIHKKENTTKSLEQQLQDNKELQDSLMEENMNLKKELSIRDNKISLLQQEIKRLRDVNEYAVNSINSLENEKKQYQISLDVTRKESGELKDKMMHYDNLSVQLQSLQEAHEKLLTEKSRLENELLEKTFELENAIHTIKLSKRESDELIDRLQQSQGSKDNELSRLSDAYQKLSTEKYAAHKELIDKKRYIENLLQTLNTVTLENEHLLHKCKHADDLEQELESLKKAYAELSYEKSMLHNDFQNKTEEFNHLYNTLENKIEENRELIEQIKALEANQAINSSDVKSARDRLNVMKTQSDELINKLKYYETLETEFEKLKKAHDDVKMEKDNLELKMKMQFGDLKKMEQENEDLQNALIGTRTELIKQSTGSIEPYRDIIQEIEIIREEKQNNQIKIRDLLDKLEEAENAISSLNDDVYARDSKIATLQNHLNELEEEVTRLHSSLAEVIDTGEQIKDFSFQKLDSLKNMEAHHSRATHNMKMELAKLQQENSLLSEQLSVTKVQSDEFSRDTFKILSQVKHLQNEREIIVTDIKQLELKTVGESDLAPNKCNAEDILASLDRIRKSFDARSCKSSSLERTLLKVQTSSQLLLSKADEAKKIVEREKQKIINEKEEAIIDKQHMEKQLLELKTKLENQIVKDKMIIDDLEATILNQKLIIDRINKSSQDYISKLKDELDTLQNLYKNSVDKISELQERLQSMTEDKDKLLEMVEEIKADLRKKSNEVAELQKQLDALKNKPHRNKEAQTKTAPIFRNMETQTDEELLLPVEVNTIDGTETTSATRDKLDYMENINLMEMNKAPLDNKHTQLEMQPEKPHLTNEVQVLAAALEQPTFEVIKNSYIDYKMKRLKPGKLEQQSITCFTDNDKEKTESKTNTDPKINDRAAKKAHKSTKKYVNAKTQSNNLIDIYNKQSMHTDSSKGNYGSDNIASSMIPSHSQAKSTGYAAQENYGTENNKASKYKDSKTYVASTSDNSTDKDLFVIYKDSESSYNNNNKVKSKGTWSGKGHSEIVVEAVTVHPTNNTINIDPKNYGEKDSYIFQENDETIVDDSVRQKLKISLPRVGTESTTSDIDKKSLGSYTIALYSSPKLLSDSDTKINEDGKTVKHETSFPTISNDDNQFTGSYHDNYLRVESDEDAVRLGNRKNKVLETDSGTSKPTDFHVSKKMPTNSTPFGSDSYHKLSRVDADVRLLKAEPDQKSSQAGRKNFGLEYIMDTVQGEVDPDAIKYYATKDLRKTRSDERFNLVKIREKTDSSPSRLSEFKMSSTEYKTNSINSKSSDKSPKSFTERSIMAKLDANNDYELKINCLTKALENIEKDYKKKIEAIKMQYDSNIKSIINEHNQGVKSIQSLHEETLQDIMKLHENEVENLRTMSIEAMRKAEKLEKENRALKTKALDCGISSVDFEPIRMSSPEMRRHRKCRETRMLTKTNVEAFNVKPKSRSNGPCTCSVDVNISDTIRNIFEQVDIEQRKMAEHTYLKYIANKILNGNLDGPLKLEGLQALDAQELSFLHLKVCRTWKTKLSKEEALQKRIDSLESELMSKQRNAQQHIAELDRKVAEERRRLQEVREAVCRSTPTGSRACSPEVTLRYAPPPNPDIEGCACIQRVTIETGGRRSAGDLAPELSNIGLRPRRIRPETNKATPTRVDIDERRERRLYHDEPPTRLRRSHDRQGQRSSKK</sequence>
<accession>A0A9P0IE27</accession>
<dbReference type="PANTHER" id="PTHR23159">
    <property type="entry name" value="CENTROSOMAL PROTEIN 2"/>
    <property type="match status" value="1"/>
</dbReference>
<dbReference type="EMBL" id="LR824536">
    <property type="protein sequence ID" value="CAH1645116.1"/>
    <property type="molecule type" value="Genomic_DNA"/>
</dbReference>
<protein>
    <submittedName>
        <fullName evidence="3">Uncharacterized protein</fullName>
    </submittedName>
</protein>
<gene>
    <name evidence="3" type="ORF">SPLIT_LOCUS10469</name>
</gene>
<keyword evidence="4" id="KW-1185">Reference proteome</keyword>
<feature type="coiled-coil region" evidence="1">
    <location>
        <begin position="1199"/>
        <end position="1261"/>
    </location>
</feature>
<feature type="coiled-coil region" evidence="1">
    <location>
        <begin position="936"/>
        <end position="1173"/>
    </location>
</feature>
<name>A0A9P0IE27_SPOLI</name>
<feature type="region of interest" description="Disordered" evidence="2">
    <location>
        <begin position="1976"/>
        <end position="2007"/>
    </location>
</feature>
<feature type="coiled-coil region" evidence="1">
    <location>
        <begin position="2020"/>
        <end position="2047"/>
    </location>
</feature>
<evidence type="ECO:0000313" key="3">
    <source>
        <dbReference type="EMBL" id="CAH1645116.1"/>
    </source>
</evidence>
<feature type="coiled-coil region" evidence="1">
    <location>
        <begin position="2075"/>
        <end position="2116"/>
    </location>
</feature>
<organism evidence="3 4">
    <name type="scientific">Spodoptera littoralis</name>
    <name type="common">Egyptian cotton leafworm</name>
    <dbReference type="NCBI Taxonomy" id="7109"/>
    <lineage>
        <taxon>Eukaryota</taxon>
        <taxon>Metazoa</taxon>
        <taxon>Ecdysozoa</taxon>
        <taxon>Arthropoda</taxon>
        <taxon>Hexapoda</taxon>
        <taxon>Insecta</taxon>
        <taxon>Pterygota</taxon>
        <taxon>Neoptera</taxon>
        <taxon>Endopterygota</taxon>
        <taxon>Lepidoptera</taxon>
        <taxon>Glossata</taxon>
        <taxon>Ditrysia</taxon>
        <taxon>Noctuoidea</taxon>
        <taxon>Noctuidae</taxon>
        <taxon>Amphipyrinae</taxon>
        <taxon>Spodoptera</taxon>
    </lineage>
</organism>
<evidence type="ECO:0000256" key="1">
    <source>
        <dbReference type="SAM" id="Coils"/>
    </source>
</evidence>
<keyword evidence="1" id="KW-0175">Coiled coil</keyword>
<feature type="compositionally biased region" description="Basic and acidic residues" evidence="2">
    <location>
        <begin position="2369"/>
        <end position="2386"/>
    </location>
</feature>
<feature type="compositionally biased region" description="Polar residues" evidence="2">
    <location>
        <begin position="1976"/>
        <end position="1999"/>
    </location>
</feature>
<feature type="coiled-coil region" evidence="1">
    <location>
        <begin position="76"/>
        <end position="103"/>
    </location>
</feature>
<feature type="coiled-coil region" evidence="1">
    <location>
        <begin position="392"/>
        <end position="844"/>
    </location>
</feature>
<reference evidence="3" key="1">
    <citation type="submission" date="2022-02" db="EMBL/GenBank/DDBJ databases">
        <authorList>
            <person name="King R."/>
        </authorList>
    </citation>
    <scope>NUCLEOTIDE SEQUENCE</scope>
</reference>
<proteinExistence type="predicted"/>
<feature type="coiled-coil region" evidence="1">
    <location>
        <begin position="1314"/>
        <end position="1461"/>
    </location>
</feature>
<dbReference type="Proteomes" id="UP001153321">
    <property type="component" value="Chromosome 5"/>
</dbReference>
<evidence type="ECO:0000256" key="2">
    <source>
        <dbReference type="SAM" id="MobiDB-lite"/>
    </source>
</evidence>
<feature type="region of interest" description="Disordered" evidence="2">
    <location>
        <begin position="1871"/>
        <end position="1901"/>
    </location>
</feature>
<feature type="region of interest" description="Disordered" evidence="2">
    <location>
        <begin position="2337"/>
        <end position="2402"/>
    </location>
</feature>